<dbReference type="Proteomes" id="UP000054995">
    <property type="component" value="Unassembled WGS sequence"/>
</dbReference>
<name>A0A0V1G0V4_TRIPS</name>
<accession>A0A0V1G0V4</accession>
<protein>
    <submittedName>
        <fullName evidence="1">Uncharacterized protein</fullName>
    </submittedName>
</protein>
<sequence length="101" mass="11558">MVASLNLSVKFKLVIKTLVSQQFHDNDIVKAKICLKIYANEICAKAEFQNYLLLMESFLSFFLTWRKLKTSSLNVDDRHLRGLGHALKFSRGGLVFDFVSS</sequence>
<evidence type="ECO:0000313" key="1">
    <source>
        <dbReference type="EMBL" id="KRY91946.1"/>
    </source>
</evidence>
<keyword evidence="2" id="KW-1185">Reference proteome</keyword>
<organism evidence="1 2">
    <name type="scientific">Trichinella pseudospiralis</name>
    <name type="common">Parasitic roundworm</name>
    <dbReference type="NCBI Taxonomy" id="6337"/>
    <lineage>
        <taxon>Eukaryota</taxon>
        <taxon>Metazoa</taxon>
        <taxon>Ecdysozoa</taxon>
        <taxon>Nematoda</taxon>
        <taxon>Enoplea</taxon>
        <taxon>Dorylaimia</taxon>
        <taxon>Trichinellida</taxon>
        <taxon>Trichinellidae</taxon>
        <taxon>Trichinella</taxon>
    </lineage>
</organism>
<evidence type="ECO:0000313" key="2">
    <source>
        <dbReference type="Proteomes" id="UP000054995"/>
    </source>
</evidence>
<proteinExistence type="predicted"/>
<reference evidence="1 2" key="1">
    <citation type="submission" date="2015-01" db="EMBL/GenBank/DDBJ databases">
        <title>Evolution of Trichinella species and genotypes.</title>
        <authorList>
            <person name="Korhonen P.K."/>
            <person name="Edoardo P."/>
            <person name="Giuseppe L.R."/>
            <person name="Gasser R.B."/>
        </authorList>
    </citation>
    <scope>NUCLEOTIDE SEQUENCE [LARGE SCALE GENOMIC DNA]</scope>
    <source>
        <strain evidence="1">ISS470</strain>
    </source>
</reference>
<gene>
    <name evidence="1" type="ORF">T4D_2303</name>
</gene>
<comment type="caution">
    <text evidence="1">The sequence shown here is derived from an EMBL/GenBank/DDBJ whole genome shotgun (WGS) entry which is preliminary data.</text>
</comment>
<dbReference type="EMBL" id="JYDT01000010">
    <property type="protein sequence ID" value="KRY91946.1"/>
    <property type="molecule type" value="Genomic_DNA"/>
</dbReference>
<dbReference type="AlphaFoldDB" id="A0A0V1G0V4"/>